<dbReference type="AlphaFoldDB" id="A0A1K2IMJ7"/>
<dbReference type="SUPFAM" id="SSF102114">
    <property type="entry name" value="Radical SAM enzymes"/>
    <property type="match status" value="1"/>
</dbReference>
<accession>A0A1K2IMJ7</accession>
<proteinExistence type="predicted"/>
<dbReference type="NCBIfam" id="TIGR04193">
    <property type="entry name" value="SPASM_w_grasp"/>
    <property type="match status" value="1"/>
</dbReference>
<evidence type="ECO:0000313" key="2">
    <source>
        <dbReference type="Proteomes" id="UP000182034"/>
    </source>
</evidence>
<dbReference type="InterPro" id="IPR026497">
    <property type="entry name" value="GRASP-with-SPASM"/>
</dbReference>
<dbReference type="Proteomes" id="UP000182034">
    <property type="component" value="Unassembled WGS sequence"/>
</dbReference>
<dbReference type="InterPro" id="IPR058240">
    <property type="entry name" value="rSAM_sf"/>
</dbReference>
<reference evidence="2" key="1">
    <citation type="submission" date="2016-10" db="EMBL/GenBank/DDBJ databases">
        <authorList>
            <person name="Varghese N."/>
            <person name="Submissions S."/>
        </authorList>
    </citation>
    <scope>NUCLEOTIDE SEQUENCE [LARGE SCALE GENOMIC DNA]</scope>
    <source>
        <strain evidence="2">SUR2</strain>
    </source>
</reference>
<dbReference type="Gene3D" id="3.20.20.70">
    <property type="entry name" value="Aldolase class I"/>
    <property type="match status" value="1"/>
</dbReference>
<keyword evidence="2" id="KW-1185">Reference proteome</keyword>
<evidence type="ECO:0000313" key="1">
    <source>
        <dbReference type="EMBL" id="SFZ93526.1"/>
    </source>
</evidence>
<dbReference type="InterPro" id="IPR013785">
    <property type="entry name" value="Aldolase_TIM"/>
</dbReference>
<dbReference type="RefSeq" id="WP_072409125.1">
    <property type="nucleotide sequence ID" value="NZ_FPKW01000005.1"/>
</dbReference>
<dbReference type="OrthoDB" id="1073749at2"/>
<sequence length="336" mass="39988">MTKHKRYMLFSNCIPVKGYKRSIIYDLMRYDYNYIPNDLYSILTQNRGVIDCTEYYSLYKNEPDSIDAFNEYVDFLLEEEYIFSIDNLDEKLFPPMSLEFDSPSIISNAVIDLSSNSHLPKIIKELESVSCNYVLLRIQVDANLDYLEETLEMFNGNIIFSIQLVLTYHHSFSLEKLKKLIEKFNYISNIIVEEIPETFKNAEDDLVHPISFRQGRHQENYKKNFVLNSKIFTEAQHKNTFYNKKIYIGKDGEIKNSPYDNESFGNIHTCELKNIVTTNSFQKYWNTAKDNILICKDCEHRYMCIDQRRPLKTENSQWYFETKCEYDPYTNDWAEL</sequence>
<name>A0A1K2IMJ7_9FLAO</name>
<dbReference type="STRING" id="1612149.SAMN05216324_105117"/>
<dbReference type="EMBL" id="FPKW01000005">
    <property type="protein sequence ID" value="SFZ93526.1"/>
    <property type="molecule type" value="Genomic_DNA"/>
</dbReference>
<gene>
    <name evidence="1" type="ORF">SAMN05216324_105117</name>
</gene>
<protein>
    <submittedName>
        <fullName evidence="1">SPASM domain peptide maturase, grasp-with-spasm system</fullName>
    </submittedName>
</protein>
<organism evidence="1 2">
    <name type="scientific">Chryseobacterium limigenitum</name>
    <dbReference type="NCBI Taxonomy" id="1612149"/>
    <lineage>
        <taxon>Bacteria</taxon>
        <taxon>Pseudomonadati</taxon>
        <taxon>Bacteroidota</taxon>
        <taxon>Flavobacteriia</taxon>
        <taxon>Flavobacteriales</taxon>
        <taxon>Weeksellaceae</taxon>
        <taxon>Chryseobacterium group</taxon>
        <taxon>Chryseobacterium</taxon>
    </lineage>
</organism>